<dbReference type="EMBL" id="AP022579">
    <property type="protein sequence ID" value="BBX88645.1"/>
    <property type="molecule type" value="Genomic_DNA"/>
</dbReference>
<protein>
    <submittedName>
        <fullName evidence="2">Uncharacterized protein</fullName>
    </submittedName>
</protein>
<evidence type="ECO:0000256" key="1">
    <source>
        <dbReference type="SAM" id="MobiDB-lite"/>
    </source>
</evidence>
<feature type="compositionally biased region" description="Polar residues" evidence="1">
    <location>
        <begin position="234"/>
        <end position="243"/>
    </location>
</feature>
<gene>
    <name evidence="2" type="ORF">MBOE_02940</name>
</gene>
<evidence type="ECO:0000313" key="2">
    <source>
        <dbReference type="EMBL" id="BBX88645.1"/>
    </source>
</evidence>
<reference evidence="2 3" key="1">
    <citation type="journal article" date="2019" name="Emerg. Microbes Infect.">
        <title>Comprehensive subspecies identification of 175 nontuberculous mycobacteria species based on 7547 genomic profiles.</title>
        <authorList>
            <person name="Matsumoto Y."/>
            <person name="Kinjo T."/>
            <person name="Motooka D."/>
            <person name="Nabeya D."/>
            <person name="Jung N."/>
            <person name="Uechi K."/>
            <person name="Horii T."/>
            <person name="Iida T."/>
            <person name="Fujita J."/>
            <person name="Nakamura S."/>
        </authorList>
    </citation>
    <scope>NUCLEOTIDE SEQUENCE [LARGE SCALE GENOMIC DNA]</scope>
    <source>
        <strain evidence="2 3">JCM 15653</strain>
    </source>
</reference>
<sequence length="370" mass="38885">MNSRVASGLTACVAAATAGVIAITPAVTPTPMRLVDAQAALMGATYTQLQSMNQAELVAEFGLRVGEQFVQAPLLPLVLAAQVGDPDRLYMQIRQVIDAPLYVSDPLIEIARDTLPEELGGGDAAKAWRDNEFWATTNAVRTQVAEALGVDPKQDYNYAFKLAEGLLGSAINAAELPVLSTLGLVTVAQAVASGDNLAIYKAVKEYIDAPMWAADPAIEGIADALPEELGGGTNHNPRTSAPENGSGPDGAIMQFRNKQLIGARDQVRLAAAQALGVRDKVDSTGNVKNPPGVTALSATDDDNTGSKVNNLKPHVTSLNTALGDAKDKAEKRSNKAKANVDRVVKKVKEAADNTAKKFSSRKSEKSGSED</sequence>
<accession>A0ABN5Z377</accession>
<organism evidence="2 3">
    <name type="scientific">Mycolicibacterium boenickei</name>
    <dbReference type="NCBI Taxonomy" id="146017"/>
    <lineage>
        <taxon>Bacteria</taxon>
        <taxon>Bacillati</taxon>
        <taxon>Actinomycetota</taxon>
        <taxon>Actinomycetes</taxon>
        <taxon>Mycobacteriales</taxon>
        <taxon>Mycobacteriaceae</taxon>
        <taxon>Mycolicibacterium</taxon>
    </lineage>
</organism>
<feature type="region of interest" description="Disordered" evidence="1">
    <location>
        <begin position="226"/>
        <end position="250"/>
    </location>
</feature>
<feature type="compositionally biased region" description="Basic and acidic residues" evidence="1">
    <location>
        <begin position="324"/>
        <end position="370"/>
    </location>
</feature>
<feature type="region of interest" description="Disordered" evidence="1">
    <location>
        <begin position="282"/>
        <end position="370"/>
    </location>
</feature>
<keyword evidence="3" id="KW-1185">Reference proteome</keyword>
<dbReference type="Proteomes" id="UP000466683">
    <property type="component" value="Chromosome"/>
</dbReference>
<name>A0ABN5Z377_9MYCO</name>
<proteinExistence type="predicted"/>
<evidence type="ECO:0000313" key="3">
    <source>
        <dbReference type="Proteomes" id="UP000466683"/>
    </source>
</evidence>